<feature type="compositionally biased region" description="Polar residues" evidence="1">
    <location>
        <begin position="180"/>
        <end position="189"/>
    </location>
</feature>
<dbReference type="PANTHER" id="PTHR23054">
    <property type="entry name" value="TERNARY COMPLEX FACTOR MIP1, LEUCINE-ZIPPER-RELATED"/>
    <property type="match status" value="1"/>
</dbReference>
<evidence type="ECO:0000313" key="4">
    <source>
        <dbReference type="EMBL" id="KAJ6844649.1"/>
    </source>
</evidence>
<proteinExistence type="predicted"/>
<sequence length="615" mass="69591">MDAVKFVSSMHRRSKSEQPEKRVKEELLDPSSKSFQHLNLGKAKGYTNTKKKPSPVTMVKSPLKREIQQLEKRLKDQLSVRYALERAMGYKPSSIDSSDNSSMPKPTKELIREIAVLEVEVMYLEQHLLSLYRRAFDQQICTVSPSTSVKETPEQPISSPHPELLQKGLELNVSSRRKTTVAQPSQTPMPRSPAMSPVDDICREMTAGPGVHRCQSALSHRAVYSSRISPSEESLARALQTCHSQPLNFYEDGQSTYSGLISLAEYLGTNIADHIPETSNRISEDMVRCMGSIYCKLADPPLVQHCIPSSPSSSFSSMSAVSPQYIGDMWSPGCRRESNLDARLINPFRVEGMKEFSGPYNAMVEVPSLCRDHDQLVGVEGLLQNYKSLVSKLETVDPRKMKKEEKLAFWINIHNALLMHAYLVYGVPKRNTKESLLIKATCMVDGRSISAYTIQCYILGCRTYCPGQWFRTLLSPKMKLRSGGEWRAYAIERPEPLLHFALCSGSHSDPAVRIYTCKRVFQQLEAAKEEYIRATVGIRNEEKILLPKVIESYTKDKNLSPQGVVNMIKHHLPETLRIATQRCQQGRSHKIIEWVPHNFTFRYLLSRELASPPIS</sequence>
<feature type="compositionally biased region" description="Basic and acidic residues" evidence="1">
    <location>
        <begin position="15"/>
        <end position="27"/>
    </location>
</feature>
<dbReference type="InterPro" id="IPR025757">
    <property type="entry name" value="MIP1_Leuzipper"/>
</dbReference>
<organism evidence="4 5">
    <name type="scientific">Iris pallida</name>
    <name type="common">Sweet iris</name>
    <dbReference type="NCBI Taxonomy" id="29817"/>
    <lineage>
        <taxon>Eukaryota</taxon>
        <taxon>Viridiplantae</taxon>
        <taxon>Streptophyta</taxon>
        <taxon>Embryophyta</taxon>
        <taxon>Tracheophyta</taxon>
        <taxon>Spermatophyta</taxon>
        <taxon>Magnoliopsida</taxon>
        <taxon>Liliopsida</taxon>
        <taxon>Asparagales</taxon>
        <taxon>Iridaceae</taxon>
        <taxon>Iridoideae</taxon>
        <taxon>Irideae</taxon>
        <taxon>Iris</taxon>
    </lineage>
</organism>
<reference evidence="4" key="1">
    <citation type="journal article" date="2023" name="GigaByte">
        <title>Genome assembly of the bearded iris, Iris pallida Lam.</title>
        <authorList>
            <person name="Bruccoleri R.E."/>
            <person name="Oakeley E.J."/>
            <person name="Faust A.M.E."/>
            <person name="Altorfer M."/>
            <person name="Dessus-Babus S."/>
            <person name="Burckhardt D."/>
            <person name="Oertli M."/>
            <person name="Naumann U."/>
            <person name="Petersen F."/>
            <person name="Wong J."/>
        </authorList>
    </citation>
    <scope>NUCLEOTIDE SEQUENCE</scope>
    <source>
        <strain evidence="4">GSM-AAB239-AS_SAM_17_03QT</strain>
    </source>
</reference>
<dbReference type="Proteomes" id="UP001140949">
    <property type="component" value="Unassembled WGS sequence"/>
</dbReference>
<keyword evidence="5" id="KW-1185">Reference proteome</keyword>
<feature type="region of interest" description="Disordered" evidence="1">
    <location>
        <begin position="40"/>
        <end position="59"/>
    </location>
</feature>
<evidence type="ECO:0008006" key="6">
    <source>
        <dbReference type="Google" id="ProtNLM"/>
    </source>
</evidence>
<feature type="region of interest" description="Disordered" evidence="1">
    <location>
        <begin position="1"/>
        <end position="31"/>
    </location>
</feature>
<evidence type="ECO:0000313" key="5">
    <source>
        <dbReference type="Proteomes" id="UP001140949"/>
    </source>
</evidence>
<feature type="domain" description="DUF547" evidence="2">
    <location>
        <begin position="399"/>
        <end position="532"/>
    </location>
</feature>
<evidence type="ECO:0000259" key="3">
    <source>
        <dbReference type="Pfam" id="PF14389"/>
    </source>
</evidence>
<feature type="region of interest" description="Disordered" evidence="1">
    <location>
        <begin position="175"/>
        <end position="195"/>
    </location>
</feature>
<gene>
    <name evidence="4" type="ORF">M6B38_290905</name>
</gene>
<dbReference type="AlphaFoldDB" id="A0AAX6HUB1"/>
<accession>A0AAX6HUB1</accession>
<dbReference type="InterPro" id="IPR006869">
    <property type="entry name" value="DUF547"/>
</dbReference>
<reference evidence="4" key="2">
    <citation type="submission" date="2023-04" db="EMBL/GenBank/DDBJ databases">
        <authorList>
            <person name="Bruccoleri R.E."/>
            <person name="Oakeley E.J."/>
            <person name="Faust A.-M."/>
            <person name="Dessus-Babus S."/>
            <person name="Altorfer M."/>
            <person name="Burckhardt D."/>
            <person name="Oertli M."/>
            <person name="Naumann U."/>
            <person name="Petersen F."/>
            <person name="Wong J."/>
        </authorList>
    </citation>
    <scope>NUCLEOTIDE SEQUENCE</scope>
    <source>
        <strain evidence="4">GSM-AAB239-AS_SAM_17_03QT</strain>
        <tissue evidence="4">Leaf</tissue>
    </source>
</reference>
<evidence type="ECO:0000256" key="1">
    <source>
        <dbReference type="SAM" id="MobiDB-lite"/>
    </source>
</evidence>
<evidence type="ECO:0000259" key="2">
    <source>
        <dbReference type="Pfam" id="PF04784"/>
    </source>
</evidence>
<dbReference type="Pfam" id="PF04784">
    <property type="entry name" value="DUF547"/>
    <property type="match status" value="1"/>
</dbReference>
<name>A0AAX6HUB1_IRIPA</name>
<protein>
    <recommendedName>
        <fullName evidence="6">Electron transporter</fullName>
    </recommendedName>
</protein>
<dbReference type="Pfam" id="PF14389">
    <property type="entry name" value="Lzipper-MIP1"/>
    <property type="match status" value="1"/>
</dbReference>
<dbReference type="PANTHER" id="PTHR23054:SF18">
    <property type="entry name" value="TERNARY COMPLEX FACTOR MIP1, LEUCINE-ZIPPER"/>
    <property type="match status" value="1"/>
</dbReference>
<dbReference type="EMBL" id="JANAVB010006598">
    <property type="protein sequence ID" value="KAJ6844649.1"/>
    <property type="molecule type" value="Genomic_DNA"/>
</dbReference>
<comment type="caution">
    <text evidence="4">The sequence shown here is derived from an EMBL/GenBank/DDBJ whole genome shotgun (WGS) entry which is preliminary data.</text>
</comment>
<feature type="domain" description="Ternary complex factor MIP1 leucine-zipper" evidence="3">
    <location>
        <begin position="60"/>
        <end position="138"/>
    </location>
</feature>